<evidence type="ECO:0000313" key="3">
    <source>
        <dbReference type="Proteomes" id="UP000186817"/>
    </source>
</evidence>
<organism evidence="2 3">
    <name type="scientific">Symbiodinium microadriaticum</name>
    <name type="common">Dinoflagellate</name>
    <name type="synonym">Zooxanthella microadriatica</name>
    <dbReference type="NCBI Taxonomy" id="2951"/>
    <lineage>
        <taxon>Eukaryota</taxon>
        <taxon>Sar</taxon>
        <taxon>Alveolata</taxon>
        <taxon>Dinophyceae</taxon>
        <taxon>Suessiales</taxon>
        <taxon>Symbiodiniaceae</taxon>
        <taxon>Symbiodinium</taxon>
    </lineage>
</organism>
<dbReference type="OrthoDB" id="527395at2759"/>
<dbReference type="InterPro" id="IPR004046">
    <property type="entry name" value="GST_C"/>
</dbReference>
<comment type="caution">
    <text evidence="2">The sequence shown here is derived from an EMBL/GenBank/DDBJ whole genome shotgun (WGS) entry which is preliminary data.</text>
</comment>
<dbReference type="Pfam" id="PF00043">
    <property type="entry name" value="GST_C"/>
    <property type="match status" value="1"/>
</dbReference>
<dbReference type="InterPro" id="IPR036282">
    <property type="entry name" value="Glutathione-S-Trfase_C_sf"/>
</dbReference>
<sequence length="265" mass="30254">MELICLEGSPWSAKVLWILDACSINIQKRPFEPFVDEIWLRYKLGLWPWQRRYWTRLTVPIAIVQPEGTETGGSGSCVLTESMDIAEWALRNAPGKEPLTDATLLKLRYWNDLSDVILQFGRAAFVEAAKSDVRVAIEVLSPPWMKRLPHFLTKLVMTFAVRVFAMKYRRENAQSKLEAVMDAVKRIRAALKEGGGQYLVNDRFSYADIVISIALNFLVPSEGVMLFSIPKKYQTDAADPLQEYDDVKAYKAAIFQHLPQVLRMP</sequence>
<dbReference type="SUPFAM" id="SSF47616">
    <property type="entry name" value="GST C-terminal domain-like"/>
    <property type="match status" value="1"/>
</dbReference>
<proteinExistence type="predicted"/>
<evidence type="ECO:0000313" key="2">
    <source>
        <dbReference type="EMBL" id="OLQ12540.1"/>
    </source>
</evidence>
<feature type="domain" description="Glutathione S-transferase C-terminal" evidence="1">
    <location>
        <begin position="160"/>
        <end position="222"/>
    </location>
</feature>
<dbReference type="Proteomes" id="UP000186817">
    <property type="component" value="Unassembled WGS sequence"/>
</dbReference>
<dbReference type="AlphaFoldDB" id="A0A1Q9EYL8"/>
<gene>
    <name evidence="2" type="ORF">AK812_SmicGene3568</name>
</gene>
<accession>A0A1Q9EYL8</accession>
<protein>
    <recommendedName>
        <fullName evidence="1">Glutathione S-transferase C-terminal domain-containing protein</fullName>
    </recommendedName>
</protein>
<name>A0A1Q9EYL8_SYMMI</name>
<evidence type="ECO:0000259" key="1">
    <source>
        <dbReference type="Pfam" id="PF00043"/>
    </source>
</evidence>
<dbReference type="EMBL" id="LSRX01000042">
    <property type="protein sequence ID" value="OLQ12540.1"/>
    <property type="molecule type" value="Genomic_DNA"/>
</dbReference>
<reference evidence="2 3" key="1">
    <citation type="submission" date="2016-02" db="EMBL/GenBank/DDBJ databases">
        <title>Genome analysis of coral dinoflagellate symbionts highlights evolutionary adaptations to a symbiotic lifestyle.</title>
        <authorList>
            <person name="Aranda M."/>
            <person name="Li Y."/>
            <person name="Liew Y.J."/>
            <person name="Baumgarten S."/>
            <person name="Simakov O."/>
            <person name="Wilson M."/>
            <person name="Piel J."/>
            <person name="Ashoor H."/>
            <person name="Bougouffa S."/>
            <person name="Bajic V.B."/>
            <person name="Ryu T."/>
            <person name="Ravasi T."/>
            <person name="Bayer T."/>
            <person name="Micklem G."/>
            <person name="Kim H."/>
            <person name="Bhak J."/>
            <person name="Lajeunesse T.C."/>
            <person name="Voolstra C.R."/>
        </authorList>
    </citation>
    <scope>NUCLEOTIDE SEQUENCE [LARGE SCALE GENOMIC DNA]</scope>
    <source>
        <strain evidence="2 3">CCMP2467</strain>
    </source>
</reference>
<keyword evidence="3" id="KW-1185">Reference proteome</keyword>